<organism evidence="1 2">
    <name type="scientific">Stegodyphus mimosarum</name>
    <name type="common">African social velvet spider</name>
    <dbReference type="NCBI Taxonomy" id="407821"/>
    <lineage>
        <taxon>Eukaryota</taxon>
        <taxon>Metazoa</taxon>
        <taxon>Ecdysozoa</taxon>
        <taxon>Arthropoda</taxon>
        <taxon>Chelicerata</taxon>
        <taxon>Arachnida</taxon>
        <taxon>Araneae</taxon>
        <taxon>Araneomorphae</taxon>
        <taxon>Entelegynae</taxon>
        <taxon>Eresoidea</taxon>
        <taxon>Eresidae</taxon>
        <taxon>Stegodyphus</taxon>
    </lineage>
</organism>
<feature type="non-terminal residue" evidence="1">
    <location>
        <position position="29"/>
    </location>
</feature>
<protein>
    <submittedName>
        <fullName evidence="1">Uncharacterized protein</fullName>
    </submittedName>
</protein>
<evidence type="ECO:0000313" key="1">
    <source>
        <dbReference type="EMBL" id="KFM63545.1"/>
    </source>
</evidence>
<gene>
    <name evidence="1" type="ORF">X975_09930</name>
</gene>
<feature type="non-terminal residue" evidence="1">
    <location>
        <position position="1"/>
    </location>
</feature>
<keyword evidence="2" id="KW-1185">Reference proteome</keyword>
<proteinExistence type="predicted"/>
<accession>A0A087TEK6</accession>
<sequence>GSIIPLFTALGIRHNKSTIFAISQTYWTT</sequence>
<dbReference type="Proteomes" id="UP000054359">
    <property type="component" value="Unassembled WGS sequence"/>
</dbReference>
<dbReference type="AlphaFoldDB" id="A0A087TEK6"/>
<name>A0A087TEK6_STEMI</name>
<evidence type="ECO:0000313" key="2">
    <source>
        <dbReference type="Proteomes" id="UP000054359"/>
    </source>
</evidence>
<dbReference type="EMBL" id="KK114867">
    <property type="protein sequence ID" value="KFM63545.1"/>
    <property type="molecule type" value="Genomic_DNA"/>
</dbReference>
<reference evidence="1 2" key="1">
    <citation type="submission" date="2013-11" db="EMBL/GenBank/DDBJ databases">
        <title>Genome sequencing of Stegodyphus mimosarum.</title>
        <authorList>
            <person name="Bechsgaard J."/>
        </authorList>
    </citation>
    <scope>NUCLEOTIDE SEQUENCE [LARGE SCALE GENOMIC DNA]</scope>
</reference>